<reference evidence="6" key="1">
    <citation type="submission" date="2020-11" db="EMBL/GenBank/DDBJ databases">
        <authorList>
            <person name="Tran Van P."/>
        </authorList>
    </citation>
    <scope>NUCLEOTIDE SEQUENCE</scope>
</reference>
<comment type="subcellular location">
    <subcellularLocation>
        <location evidence="1">Membrane</location>
        <topology evidence="1">Multi-pass membrane protein</topology>
    </subcellularLocation>
</comment>
<accession>A0A7R8WQV3</accession>
<dbReference type="InterPro" id="IPR011757">
    <property type="entry name" value="Lytic_transglycosylase_MltB"/>
</dbReference>
<keyword evidence="4" id="KW-1133">Transmembrane helix</keyword>
<dbReference type="EMBL" id="OB679014">
    <property type="protein sequence ID" value="CAD7236432.1"/>
    <property type="molecule type" value="Genomic_DNA"/>
</dbReference>
<evidence type="ECO:0000256" key="3">
    <source>
        <dbReference type="ARBA" id="ARBA00022960"/>
    </source>
</evidence>
<dbReference type="GO" id="GO:0005886">
    <property type="term" value="C:plasma membrane"/>
    <property type="evidence" value="ECO:0007669"/>
    <property type="project" value="TreeGrafter"/>
</dbReference>
<evidence type="ECO:0000256" key="5">
    <source>
        <dbReference type="ARBA" id="ARBA00023136"/>
    </source>
</evidence>
<dbReference type="Pfam" id="PF01098">
    <property type="entry name" value="FTSW_RODA_SPOVE"/>
    <property type="match status" value="1"/>
</dbReference>
<dbReference type="OrthoDB" id="8300330at2759"/>
<dbReference type="InterPro" id="IPR018365">
    <property type="entry name" value="Cell_cycle_FtsW-rel_CS"/>
</dbReference>
<dbReference type="GO" id="GO:0051301">
    <property type="term" value="P:cell division"/>
    <property type="evidence" value="ECO:0007669"/>
    <property type="project" value="InterPro"/>
</dbReference>
<dbReference type="InterPro" id="IPR031304">
    <property type="entry name" value="SLT_2"/>
</dbReference>
<dbReference type="PANTHER" id="PTHR30474">
    <property type="entry name" value="CELL CYCLE PROTEIN"/>
    <property type="match status" value="1"/>
</dbReference>
<dbReference type="SUPFAM" id="SSF53955">
    <property type="entry name" value="Lysozyme-like"/>
    <property type="match status" value="1"/>
</dbReference>
<evidence type="ECO:0000256" key="1">
    <source>
        <dbReference type="ARBA" id="ARBA00004141"/>
    </source>
</evidence>
<dbReference type="CDD" id="cd13399">
    <property type="entry name" value="Slt35-like"/>
    <property type="match status" value="1"/>
</dbReference>
<dbReference type="FunFam" id="1.10.8.350:FF:000001">
    <property type="entry name" value="Lytic murein transglycosylase B"/>
    <property type="match status" value="1"/>
</dbReference>
<sequence length="474" mass="52448">MLLVGIPALLIFQQPDLGTALLVAWSGIVVIFLAGIRWQVIVSFLALAAAAVPLLWQNMHDYQRSRVLTFLNPESDRLGSGYHIIQSKIALGSGGVYGKGWLNGTQAHLQFLPERTTDFIFSVYGEEFGLFGVALLFCAYLFVVARGLMIAWSAKDTFGRLLAGSLTMTFFIYFFVNVGMVSGLLPVVGVPLPLVSYGGTSMVTLMMGFGMLMAIQGEQSGIIQRGNYMERDDVEAFVGEMVSSHGFDANALRALLAQAQQQKRVLELVAKPAEGKDWSEYRPIFLNKSRIDAGVVFWQENEAILQRAEQEFQVPAEIIVAIIGVETFYGTRMGTFPVLDTLVTLGFDYPPRAPFFKKQLEEFLLLSREQHIDPLGPKGSYAAAMGMGQFISSSYRDFAVDFDGDQKIDLWKNRADGIGSVANYFKQHKWMMGQPVIAPAYVSGKGYEALKANELEPSYSLDDLEKAGVRPSRE</sequence>
<evidence type="ECO:0000256" key="2">
    <source>
        <dbReference type="ARBA" id="ARBA00022692"/>
    </source>
</evidence>
<protein>
    <submittedName>
        <fullName evidence="6">Uncharacterized protein</fullName>
    </submittedName>
</protein>
<gene>
    <name evidence="6" type="ORF">CTOB1V02_LOCUS14247</name>
</gene>
<dbReference type="GO" id="GO:0032153">
    <property type="term" value="C:cell division site"/>
    <property type="evidence" value="ECO:0007669"/>
    <property type="project" value="TreeGrafter"/>
</dbReference>
<evidence type="ECO:0000313" key="6">
    <source>
        <dbReference type="EMBL" id="CAD7236432.1"/>
    </source>
</evidence>
<dbReference type="PROSITE" id="PS00428">
    <property type="entry name" value="FTSW_RODA_SPOVE"/>
    <property type="match status" value="1"/>
</dbReference>
<dbReference type="InterPro" id="IPR001182">
    <property type="entry name" value="FtsW/RodA"/>
</dbReference>
<evidence type="ECO:0000256" key="4">
    <source>
        <dbReference type="ARBA" id="ARBA00022989"/>
    </source>
</evidence>
<dbReference type="GO" id="GO:0015648">
    <property type="term" value="F:lipid-linked peptidoglycan transporter activity"/>
    <property type="evidence" value="ECO:0007669"/>
    <property type="project" value="TreeGrafter"/>
</dbReference>
<keyword evidence="2" id="KW-0812">Transmembrane</keyword>
<keyword evidence="5" id="KW-0472">Membrane</keyword>
<dbReference type="Pfam" id="PF13406">
    <property type="entry name" value="SLT_2"/>
    <property type="match status" value="1"/>
</dbReference>
<dbReference type="PANTHER" id="PTHR30474:SF1">
    <property type="entry name" value="PEPTIDOGLYCAN GLYCOSYLTRANSFERASE MRDB"/>
    <property type="match status" value="1"/>
</dbReference>
<organism evidence="6">
    <name type="scientific">Cyprideis torosa</name>
    <dbReference type="NCBI Taxonomy" id="163714"/>
    <lineage>
        <taxon>Eukaryota</taxon>
        <taxon>Metazoa</taxon>
        <taxon>Ecdysozoa</taxon>
        <taxon>Arthropoda</taxon>
        <taxon>Crustacea</taxon>
        <taxon>Oligostraca</taxon>
        <taxon>Ostracoda</taxon>
        <taxon>Podocopa</taxon>
        <taxon>Podocopida</taxon>
        <taxon>Cytherocopina</taxon>
        <taxon>Cytheroidea</taxon>
        <taxon>Cytherideidae</taxon>
        <taxon>Cyprideis</taxon>
    </lineage>
</organism>
<name>A0A7R8WQV3_9CRUS</name>
<dbReference type="InterPro" id="IPR023346">
    <property type="entry name" value="Lysozyme-like_dom_sf"/>
</dbReference>
<dbReference type="GO" id="GO:0008360">
    <property type="term" value="P:regulation of cell shape"/>
    <property type="evidence" value="ECO:0007669"/>
    <property type="project" value="UniProtKB-KW"/>
</dbReference>
<keyword evidence="3" id="KW-0133">Cell shape</keyword>
<feature type="non-terminal residue" evidence="6">
    <location>
        <position position="1"/>
    </location>
</feature>
<dbReference type="Gene3D" id="1.10.530.10">
    <property type="match status" value="1"/>
</dbReference>
<dbReference type="NCBIfam" id="TIGR02282">
    <property type="entry name" value="MltB"/>
    <property type="match status" value="1"/>
</dbReference>
<proteinExistence type="predicted"/>
<dbReference type="AlphaFoldDB" id="A0A7R8WQV3"/>
<dbReference type="Gene3D" id="1.10.8.350">
    <property type="entry name" value="Bacterial muramidase"/>
    <property type="match status" value="1"/>
</dbReference>